<gene>
    <name evidence="5" type="primary">LOC100197439</name>
</gene>
<dbReference type="InterPro" id="IPR036607">
    <property type="entry name" value="PRKCSH"/>
</dbReference>
<name>A0ABM4CC19_HYDVU</name>
<dbReference type="PROSITE" id="PS51914">
    <property type="entry name" value="MRH"/>
    <property type="match status" value="1"/>
</dbReference>
<dbReference type="PANTHER" id="PTHR12630:SF6">
    <property type="entry name" value="N-ACETYLGLUCOSAMINE-1-PHOSPHOTRANSFERASE SUBUNIT GAMMA"/>
    <property type="match status" value="1"/>
</dbReference>
<evidence type="ECO:0000313" key="5">
    <source>
        <dbReference type="RefSeq" id="XP_065659205.1"/>
    </source>
</evidence>
<dbReference type="RefSeq" id="XP_065659205.1">
    <property type="nucleotide sequence ID" value="XM_065803133.1"/>
</dbReference>
<organism evidence="4 5">
    <name type="scientific">Hydra vulgaris</name>
    <name type="common">Hydra</name>
    <name type="synonym">Hydra attenuata</name>
    <dbReference type="NCBI Taxonomy" id="6087"/>
    <lineage>
        <taxon>Eukaryota</taxon>
        <taxon>Metazoa</taxon>
        <taxon>Cnidaria</taxon>
        <taxon>Hydrozoa</taxon>
        <taxon>Hydroidolina</taxon>
        <taxon>Anthoathecata</taxon>
        <taxon>Aplanulata</taxon>
        <taxon>Hydridae</taxon>
        <taxon>Hydra</taxon>
    </lineage>
</organism>
<keyword evidence="2" id="KW-1015">Disulfide bond</keyword>
<sequence length="301" mass="34478">MIFINTNQIFCVTIISTFIQCGVIKIVEEPFSFNNPNAGSIRRGDQTSEEILITRVKPQRLSGPYYLIENLAGKCFSNVLNNYKYEFCPFANVTQREQSYKWNAFRGVLGVWKEWDIENNTFKYMHMVHGDMCAGSLDREIKVNITCGEVNNILHVKEPSMCRYEMTFQTPFACPEDIFYVYPILTSEGQARWNNIEQAYADNEITFKGYSNKRKSLFIDEGLLVDDAEIGHKNQPTVSDVEDNLTTVASNITSFESNAQCMKAYQELSSEVTRLRIIIADLTAKLISNNLTYNKAINFTD</sequence>
<keyword evidence="1" id="KW-0732">Signal</keyword>
<reference evidence="5" key="1">
    <citation type="submission" date="2025-08" db="UniProtKB">
        <authorList>
            <consortium name="RefSeq"/>
        </authorList>
    </citation>
    <scope>IDENTIFICATION</scope>
</reference>
<dbReference type="Pfam" id="PF13015">
    <property type="entry name" value="PRKCSH_1"/>
    <property type="match status" value="1"/>
</dbReference>
<dbReference type="InterPro" id="IPR044865">
    <property type="entry name" value="MRH_dom"/>
</dbReference>
<protein>
    <submittedName>
        <fullName evidence="5">N-acetylglucosamine-1-phosphotransferase subunit gamma isoform X2</fullName>
    </submittedName>
</protein>
<evidence type="ECO:0000256" key="2">
    <source>
        <dbReference type="ARBA" id="ARBA00023157"/>
    </source>
</evidence>
<evidence type="ECO:0000313" key="4">
    <source>
        <dbReference type="Proteomes" id="UP001652625"/>
    </source>
</evidence>
<dbReference type="InterPro" id="IPR009011">
    <property type="entry name" value="Man6P_isomerase_rcpt-bd_dom_sf"/>
</dbReference>
<dbReference type="Proteomes" id="UP001652625">
    <property type="component" value="Chromosome 08"/>
</dbReference>
<accession>A0ABM4CC19</accession>
<keyword evidence="4" id="KW-1185">Reference proteome</keyword>
<dbReference type="Gene3D" id="2.70.130.10">
    <property type="entry name" value="Mannose-6-phosphate receptor binding domain"/>
    <property type="match status" value="1"/>
</dbReference>
<dbReference type="SUPFAM" id="SSF50911">
    <property type="entry name" value="Mannose 6-phosphate receptor domain"/>
    <property type="match status" value="1"/>
</dbReference>
<dbReference type="PANTHER" id="PTHR12630">
    <property type="entry name" value="N-LINKED OLIGOSACCHARIDE PROCESSING"/>
    <property type="match status" value="1"/>
</dbReference>
<feature type="domain" description="MRH" evidence="3">
    <location>
        <begin position="73"/>
        <end position="176"/>
    </location>
</feature>
<proteinExistence type="predicted"/>
<evidence type="ECO:0000256" key="1">
    <source>
        <dbReference type="ARBA" id="ARBA00022729"/>
    </source>
</evidence>
<dbReference type="InterPro" id="IPR039794">
    <property type="entry name" value="Gtb1-like"/>
</dbReference>
<dbReference type="GeneID" id="100197439"/>
<evidence type="ECO:0000259" key="3">
    <source>
        <dbReference type="PROSITE" id="PS51914"/>
    </source>
</evidence>